<comment type="caution">
    <text evidence="3">The sequence shown here is derived from an EMBL/GenBank/DDBJ whole genome shotgun (WGS) entry which is preliminary data.</text>
</comment>
<dbReference type="PANTHER" id="PTHR36834">
    <property type="entry name" value="MEMBRANE PROTEIN-RELATED"/>
    <property type="match status" value="1"/>
</dbReference>
<dbReference type="InterPro" id="IPR053150">
    <property type="entry name" value="Teicoplanin_resist-assoc"/>
</dbReference>
<organism evidence="3 4">
    <name type="scientific">Microbacterium bovistercoris</name>
    <dbReference type="NCBI Taxonomy" id="2293570"/>
    <lineage>
        <taxon>Bacteria</taxon>
        <taxon>Bacillati</taxon>
        <taxon>Actinomycetota</taxon>
        <taxon>Actinomycetes</taxon>
        <taxon>Micrococcales</taxon>
        <taxon>Microbacteriaceae</taxon>
        <taxon>Microbacterium</taxon>
    </lineage>
</organism>
<sequence>MKGPARDESAPSSAGSESEWHVRREALLAASACIYAIVLALIAFWPQHVDSAVPSRFWRMLETTIPFITYERVEFGANILLFVPLGILLALLLPARRWLAVPSAALVSAVIETVQGVFISGRTASILDVVANVIGASIGLAIVAIAYRARRRRA</sequence>
<keyword evidence="1" id="KW-0472">Membrane</keyword>
<proteinExistence type="predicted"/>
<evidence type="ECO:0000313" key="4">
    <source>
        <dbReference type="Proteomes" id="UP000262172"/>
    </source>
</evidence>
<dbReference type="OrthoDB" id="3787741at2"/>
<evidence type="ECO:0000256" key="1">
    <source>
        <dbReference type="SAM" id="Phobius"/>
    </source>
</evidence>
<keyword evidence="1" id="KW-0812">Transmembrane</keyword>
<dbReference type="AlphaFoldDB" id="A0A371NXN1"/>
<protein>
    <submittedName>
        <fullName evidence="3">VanZ family protein</fullName>
    </submittedName>
</protein>
<dbReference type="Pfam" id="PF04892">
    <property type="entry name" value="VanZ"/>
    <property type="match status" value="1"/>
</dbReference>
<feature type="transmembrane region" description="Helical" evidence="1">
    <location>
        <begin position="26"/>
        <end position="45"/>
    </location>
</feature>
<dbReference type="EMBL" id="QUAB01000013">
    <property type="protein sequence ID" value="REJ08041.1"/>
    <property type="molecule type" value="Genomic_DNA"/>
</dbReference>
<feature type="transmembrane region" description="Helical" evidence="1">
    <location>
        <begin position="125"/>
        <end position="147"/>
    </location>
</feature>
<evidence type="ECO:0000259" key="2">
    <source>
        <dbReference type="Pfam" id="PF04892"/>
    </source>
</evidence>
<reference evidence="3 4" key="1">
    <citation type="submission" date="2018-08" db="EMBL/GenBank/DDBJ databases">
        <title>Isolation, diversity and antifungal activity of Actinobacteria from cow dung.</title>
        <authorList>
            <person name="Ling L."/>
        </authorList>
    </citation>
    <scope>NUCLEOTIDE SEQUENCE [LARGE SCALE GENOMIC DNA]</scope>
    <source>
        <strain evidence="3 4">NEAU-LLE</strain>
    </source>
</reference>
<keyword evidence="4" id="KW-1185">Reference proteome</keyword>
<dbReference type="InterPro" id="IPR006976">
    <property type="entry name" value="VanZ-like"/>
</dbReference>
<evidence type="ECO:0000313" key="3">
    <source>
        <dbReference type="EMBL" id="REJ08041.1"/>
    </source>
</evidence>
<feature type="domain" description="VanZ-like" evidence="2">
    <location>
        <begin position="33"/>
        <end position="145"/>
    </location>
</feature>
<accession>A0A371NXN1</accession>
<dbReference type="PANTHER" id="PTHR36834:SF1">
    <property type="entry name" value="INTEGRAL MEMBRANE PROTEIN"/>
    <property type="match status" value="1"/>
</dbReference>
<name>A0A371NXN1_9MICO</name>
<feature type="transmembrane region" description="Helical" evidence="1">
    <location>
        <begin position="75"/>
        <end position="93"/>
    </location>
</feature>
<feature type="transmembrane region" description="Helical" evidence="1">
    <location>
        <begin position="100"/>
        <end position="119"/>
    </location>
</feature>
<gene>
    <name evidence="3" type="ORF">DY023_01895</name>
</gene>
<keyword evidence="1" id="KW-1133">Transmembrane helix</keyword>
<dbReference type="Proteomes" id="UP000262172">
    <property type="component" value="Unassembled WGS sequence"/>
</dbReference>